<dbReference type="SUPFAM" id="SSF51905">
    <property type="entry name" value="FAD/NAD(P)-binding domain"/>
    <property type="match status" value="1"/>
</dbReference>
<dbReference type="EMBL" id="CANTUO010000004">
    <property type="protein sequence ID" value="CAI5759618.1"/>
    <property type="molecule type" value="Genomic_DNA"/>
</dbReference>
<reference evidence="2" key="1">
    <citation type="submission" date="2022-12" db="EMBL/GenBank/DDBJ databases">
        <authorList>
            <person name="Brejova B."/>
        </authorList>
    </citation>
    <scope>NUCLEOTIDE SEQUENCE</scope>
</reference>
<dbReference type="Gene3D" id="3.50.50.60">
    <property type="entry name" value="FAD/NAD(P)-binding domain"/>
    <property type="match status" value="1"/>
</dbReference>
<dbReference type="Pfam" id="PF01593">
    <property type="entry name" value="Amino_oxidase"/>
    <property type="match status" value="1"/>
</dbReference>
<feature type="domain" description="Amine oxidase" evidence="1">
    <location>
        <begin position="15"/>
        <end position="444"/>
    </location>
</feature>
<protein>
    <recommendedName>
        <fullName evidence="1">Amine oxidase domain-containing protein</fullName>
    </recommendedName>
</protein>
<dbReference type="Gene3D" id="3.90.660.10">
    <property type="match status" value="1"/>
</dbReference>
<keyword evidence="3" id="KW-1185">Reference proteome</keyword>
<dbReference type="PANTHER" id="PTHR10742">
    <property type="entry name" value="FLAVIN MONOAMINE OXIDASE"/>
    <property type="match status" value="1"/>
</dbReference>
<dbReference type="OrthoDB" id="5046242at2759"/>
<sequence>MSLGHKKVIIIGGGISGIKSAIDLYNGGIEDTLILESRSSLGGRLYTITSNGNYYDFGASWFHDSLTNPLFTKALKLENIDYYYDDGKCQYLNSTNKDIPIWKFDSVVDEIMTYFSLTYLNNADKPDISLKDLTYEYIEKFKKRLTIDQQNCCVEVVRMWAELWHGEYWGNLSGKYCFADAEHQGRNVFVLNGYTKVFENELNELPKTYQKNNIKLNTHVSRIDYSGRLIEVTTRCGQVYTCDYLISTIPQTLLKITDTSDSYYIEWKPEIPKPIKEVLTYCNYGSLGKVVFEFDFCFWSNDVERFYILADSNYSYPTLFINYQALCQKPSIIALTQSPLSKEIETMTKDDIWRLFKPKFEQIATSKVQSPKNIFNTEWNRDEFIRGAYGTSLINTINPSAVIQAFTNGFGKIRFAGAETIDGSSNGCAHGGWLSGAREAEYILNREARSKM</sequence>
<dbReference type="SUPFAM" id="SSF54373">
    <property type="entry name" value="FAD-linked reductases, C-terminal domain"/>
    <property type="match status" value="1"/>
</dbReference>
<dbReference type="GO" id="GO:0016491">
    <property type="term" value="F:oxidoreductase activity"/>
    <property type="evidence" value="ECO:0007669"/>
    <property type="project" value="InterPro"/>
</dbReference>
<gene>
    <name evidence="2" type="ORF">CANVERA_P4129</name>
</gene>
<organism evidence="2 3">
    <name type="scientific">Candida verbasci</name>
    <dbReference type="NCBI Taxonomy" id="1227364"/>
    <lineage>
        <taxon>Eukaryota</taxon>
        <taxon>Fungi</taxon>
        <taxon>Dikarya</taxon>
        <taxon>Ascomycota</taxon>
        <taxon>Saccharomycotina</taxon>
        <taxon>Pichiomycetes</taxon>
        <taxon>Debaryomycetaceae</taxon>
        <taxon>Candida/Lodderomyces clade</taxon>
        <taxon>Candida</taxon>
    </lineage>
</organism>
<accession>A0A9W4XEP2</accession>
<evidence type="ECO:0000313" key="3">
    <source>
        <dbReference type="Proteomes" id="UP001152885"/>
    </source>
</evidence>
<name>A0A9W4XEP2_9ASCO</name>
<dbReference type="Proteomes" id="UP001152885">
    <property type="component" value="Unassembled WGS sequence"/>
</dbReference>
<comment type="caution">
    <text evidence="2">The sequence shown here is derived from an EMBL/GenBank/DDBJ whole genome shotgun (WGS) entry which is preliminary data.</text>
</comment>
<evidence type="ECO:0000313" key="2">
    <source>
        <dbReference type="EMBL" id="CAI5759618.1"/>
    </source>
</evidence>
<dbReference type="InterPro" id="IPR002937">
    <property type="entry name" value="Amino_oxidase"/>
</dbReference>
<dbReference type="PANTHER" id="PTHR10742:SF410">
    <property type="entry name" value="LYSINE-SPECIFIC HISTONE DEMETHYLASE 2"/>
    <property type="match status" value="1"/>
</dbReference>
<dbReference type="AlphaFoldDB" id="A0A9W4XEP2"/>
<proteinExistence type="predicted"/>
<dbReference type="InterPro" id="IPR036188">
    <property type="entry name" value="FAD/NAD-bd_sf"/>
</dbReference>
<dbReference type="InterPro" id="IPR050281">
    <property type="entry name" value="Flavin_monoamine_oxidase"/>
</dbReference>
<evidence type="ECO:0000259" key="1">
    <source>
        <dbReference type="Pfam" id="PF01593"/>
    </source>
</evidence>